<feature type="domain" description="Bet v I/Major latex protein" evidence="2">
    <location>
        <begin position="2"/>
        <end position="152"/>
    </location>
</feature>
<dbReference type="PRINTS" id="PR00634">
    <property type="entry name" value="BETALLERGEN"/>
</dbReference>
<dbReference type="Proteomes" id="UP000289738">
    <property type="component" value="Chromosome B07"/>
</dbReference>
<dbReference type="STRING" id="3818.A0A444YDS6"/>
<dbReference type="Gene3D" id="3.30.530.20">
    <property type="match status" value="1"/>
</dbReference>
<evidence type="ECO:0000313" key="4">
    <source>
        <dbReference type="Proteomes" id="UP000289738"/>
    </source>
</evidence>
<name>A0A444YDS6_ARAHY</name>
<dbReference type="SUPFAM" id="SSF55961">
    <property type="entry name" value="Bet v1-like"/>
    <property type="match status" value="1"/>
</dbReference>
<dbReference type="SMART" id="SM01037">
    <property type="entry name" value="Bet_v_1"/>
    <property type="match status" value="1"/>
</dbReference>
<dbReference type="CDD" id="cd07816">
    <property type="entry name" value="Bet_v1-like"/>
    <property type="match status" value="1"/>
</dbReference>
<sequence length="152" mass="17547">MALSGKLSVEVTVQTPAAKYFNIFITQFHKFQNICERILQAKLHEGDNWHVPHSVKNWTLIVDGKPIKLKEKIEAIDKENKLMTYNFFDGDISKNYKVFKVFIQVFEKSDGGASVKITIEYEKINENVEAPYGFLEFFEKSAKDIDSHLLKA</sequence>
<proteinExistence type="inferred from homology"/>
<dbReference type="GO" id="GO:0004864">
    <property type="term" value="F:protein phosphatase inhibitor activity"/>
    <property type="evidence" value="ECO:0007669"/>
    <property type="project" value="InterPro"/>
</dbReference>
<dbReference type="InterPro" id="IPR024949">
    <property type="entry name" value="Bet_v_I_allergen"/>
</dbReference>
<dbReference type="PANTHER" id="PTHR31338:SF16">
    <property type="entry name" value="POLYKETIDE CYCLASE_DEHYDRASE AND LIPID TRANSPORT SUPERFAMILY PROTEIN"/>
    <property type="match status" value="1"/>
</dbReference>
<dbReference type="Pfam" id="PF00407">
    <property type="entry name" value="Bet_v_1"/>
    <property type="match status" value="1"/>
</dbReference>
<evidence type="ECO:0000259" key="2">
    <source>
        <dbReference type="SMART" id="SM01037"/>
    </source>
</evidence>
<organism evidence="3 4">
    <name type="scientific">Arachis hypogaea</name>
    <name type="common">Peanut</name>
    <dbReference type="NCBI Taxonomy" id="3818"/>
    <lineage>
        <taxon>Eukaryota</taxon>
        <taxon>Viridiplantae</taxon>
        <taxon>Streptophyta</taxon>
        <taxon>Embryophyta</taxon>
        <taxon>Tracheophyta</taxon>
        <taxon>Spermatophyta</taxon>
        <taxon>Magnoliopsida</taxon>
        <taxon>eudicotyledons</taxon>
        <taxon>Gunneridae</taxon>
        <taxon>Pentapetalae</taxon>
        <taxon>rosids</taxon>
        <taxon>fabids</taxon>
        <taxon>Fabales</taxon>
        <taxon>Fabaceae</taxon>
        <taxon>Papilionoideae</taxon>
        <taxon>50 kb inversion clade</taxon>
        <taxon>dalbergioids sensu lato</taxon>
        <taxon>Dalbergieae</taxon>
        <taxon>Pterocarpus clade</taxon>
        <taxon>Arachis</taxon>
    </lineage>
</organism>
<dbReference type="InterPro" id="IPR000916">
    <property type="entry name" value="Bet_v_I/MLP"/>
</dbReference>
<dbReference type="InterPro" id="IPR052006">
    <property type="entry name" value="MLP-like"/>
</dbReference>
<comment type="similarity">
    <text evidence="1">Belongs to the MLP family.</text>
</comment>
<evidence type="ECO:0000256" key="1">
    <source>
        <dbReference type="ARBA" id="ARBA00038242"/>
    </source>
</evidence>
<dbReference type="EMBL" id="SDMP01000017">
    <property type="protein sequence ID" value="RYR00084.1"/>
    <property type="molecule type" value="Genomic_DNA"/>
</dbReference>
<gene>
    <name evidence="3" type="ORF">Ahy_B07g088139</name>
</gene>
<dbReference type="GO" id="GO:0010427">
    <property type="term" value="F:abscisic acid binding"/>
    <property type="evidence" value="ECO:0007669"/>
    <property type="project" value="InterPro"/>
</dbReference>
<dbReference type="SMR" id="A0A444YDS6"/>
<dbReference type="GO" id="GO:0009738">
    <property type="term" value="P:abscisic acid-activated signaling pathway"/>
    <property type="evidence" value="ECO:0007669"/>
    <property type="project" value="InterPro"/>
</dbReference>
<comment type="caution">
    <text evidence="3">The sequence shown here is derived from an EMBL/GenBank/DDBJ whole genome shotgun (WGS) entry which is preliminary data.</text>
</comment>
<evidence type="ECO:0000313" key="3">
    <source>
        <dbReference type="EMBL" id="RYR00084.1"/>
    </source>
</evidence>
<dbReference type="PANTHER" id="PTHR31338">
    <property type="entry name" value="POLYKETIDE CYCLASE/DEHYDRASE AND LIPID TRANSPORT SUPERFAMILY PROTEIN"/>
    <property type="match status" value="1"/>
</dbReference>
<reference evidence="3 4" key="1">
    <citation type="submission" date="2019-01" db="EMBL/GenBank/DDBJ databases">
        <title>Sequencing of cultivated peanut Arachis hypogaea provides insights into genome evolution and oil improvement.</title>
        <authorList>
            <person name="Chen X."/>
        </authorList>
    </citation>
    <scope>NUCLEOTIDE SEQUENCE [LARGE SCALE GENOMIC DNA]</scope>
    <source>
        <strain evidence="4">cv. Fuhuasheng</strain>
        <tissue evidence="3">Leaves</tissue>
    </source>
</reference>
<dbReference type="Gramene" id="arahy.Tifrunner.gnm2.ann2.Ah17g090900.1">
    <property type="protein sequence ID" value="arahy.Tifrunner.gnm2.ann2.Ah17g090900.1-CDS"/>
    <property type="gene ID" value="arahy.Tifrunner.gnm2.ann2.Ah17g090900"/>
</dbReference>
<protein>
    <recommendedName>
        <fullName evidence="2">Bet v I/Major latex protein domain-containing protein</fullName>
    </recommendedName>
</protein>
<dbReference type="AlphaFoldDB" id="A0A444YDS6"/>
<dbReference type="GO" id="GO:0006952">
    <property type="term" value="P:defense response"/>
    <property type="evidence" value="ECO:0007669"/>
    <property type="project" value="InterPro"/>
</dbReference>
<keyword evidence="4" id="KW-1185">Reference proteome</keyword>
<accession>A0A444YDS6</accession>
<dbReference type="InterPro" id="IPR023393">
    <property type="entry name" value="START-like_dom_sf"/>
</dbReference>
<dbReference type="OrthoDB" id="1847301at2759"/>
<dbReference type="GO" id="GO:0038023">
    <property type="term" value="F:signaling receptor activity"/>
    <property type="evidence" value="ECO:0007669"/>
    <property type="project" value="InterPro"/>
</dbReference>